<dbReference type="AlphaFoldDB" id="A0A934N7Z5"/>
<dbReference type="NCBIfam" id="TIGR01727">
    <property type="entry name" value="oligo_HPY"/>
    <property type="match status" value="1"/>
</dbReference>
<feature type="domain" description="ABC transporter" evidence="5">
    <location>
        <begin position="1"/>
        <end position="235"/>
    </location>
</feature>
<dbReference type="InterPro" id="IPR003593">
    <property type="entry name" value="AAA+_ATPase"/>
</dbReference>
<dbReference type="Pfam" id="PF08352">
    <property type="entry name" value="oligo_HPY"/>
    <property type="match status" value="1"/>
</dbReference>
<evidence type="ECO:0000256" key="4">
    <source>
        <dbReference type="ARBA" id="ARBA00022840"/>
    </source>
</evidence>
<name>A0A934N7Z5_9BACT</name>
<dbReference type="Proteomes" id="UP000612893">
    <property type="component" value="Unassembled WGS sequence"/>
</dbReference>
<comment type="caution">
    <text evidence="6">The sequence shown here is derived from an EMBL/GenBank/DDBJ whole genome shotgun (WGS) entry which is preliminary data.</text>
</comment>
<dbReference type="InterPro" id="IPR050319">
    <property type="entry name" value="ABC_transp_ATP-bind"/>
</dbReference>
<dbReference type="CDD" id="cd03257">
    <property type="entry name" value="ABC_NikE_OppD_transporters"/>
    <property type="match status" value="1"/>
</dbReference>
<dbReference type="SMART" id="SM00382">
    <property type="entry name" value="AAA"/>
    <property type="match status" value="1"/>
</dbReference>
<keyword evidence="4 6" id="KW-0067">ATP-binding</keyword>
<organism evidence="6 7">
    <name type="scientific">Candidatus Nephthysia bennettiae</name>
    <dbReference type="NCBI Taxonomy" id="3127016"/>
    <lineage>
        <taxon>Bacteria</taxon>
        <taxon>Bacillati</taxon>
        <taxon>Candidatus Dormiibacterota</taxon>
        <taxon>Candidatus Dormibacteria</taxon>
        <taxon>Candidatus Dormibacterales</taxon>
        <taxon>Candidatus Dormibacteraceae</taxon>
        <taxon>Candidatus Nephthysia</taxon>
    </lineage>
</organism>
<proteinExistence type="inferred from homology"/>
<sequence length="321" mass="34524">MGAGKGAVHAVNGTSFRIRAGETLALVGESGSGKSTVGRCLLRLLEATSGSVLFDGLDIGRFSGSRMRSWRANAQMVFQDPFDALSPRMRVQTILEEPLRLHTKLNAVGRKERVLELLEHVRLGPGYLDRVPHELSGGEAQRIAIARAIATNPSFLVLDEPTSSLDLSVRASVLAIIKSLQERLGLTYLLISHDLHTVSAYADRVAVMYLGSIVEIGPAHRVFDDPQHPYTQALLSATLSADPTVPLNRLLLVGEIPSAIDLPEGCLFATRCPIVKKDCLAARPAHRYASDDHAAACIRLDDGTNKVSRTAAATAQATPPN</sequence>
<dbReference type="Pfam" id="PF00005">
    <property type="entry name" value="ABC_tran"/>
    <property type="match status" value="1"/>
</dbReference>
<dbReference type="GO" id="GO:0005524">
    <property type="term" value="F:ATP binding"/>
    <property type="evidence" value="ECO:0007669"/>
    <property type="project" value="UniProtKB-KW"/>
</dbReference>
<keyword evidence="3" id="KW-0547">Nucleotide-binding</keyword>
<evidence type="ECO:0000256" key="3">
    <source>
        <dbReference type="ARBA" id="ARBA00022741"/>
    </source>
</evidence>
<evidence type="ECO:0000313" key="6">
    <source>
        <dbReference type="EMBL" id="MBJ7599031.1"/>
    </source>
</evidence>
<dbReference type="PROSITE" id="PS50893">
    <property type="entry name" value="ABC_TRANSPORTER_2"/>
    <property type="match status" value="1"/>
</dbReference>
<dbReference type="Gene3D" id="3.40.50.300">
    <property type="entry name" value="P-loop containing nucleotide triphosphate hydrolases"/>
    <property type="match status" value="1"/>
</dbReference>
<dbReference type="PROSITE" id="PS00211">
    <property type="entry name" value="ABC_TRANSPORTER_1"/>
    <property type="match status" value="1"/>
</dbReference>
<evidence type="ECO:0000256" key="1">
    <source>
        <dbReference type="ARBA" id="ARBA00005417"/>
    </source>
</evidence>
<reference evidence="6" key="1">
    <citation type="submission" date="2020-10" db="EMBL/GenBank/DDBJ databases">
        <title>Ca. Dormibacterota MAGs.</title>
        <authorList>
            <person name="Montgomery K."/>
        </authorList>
    </citation>
    <scope>NUCLEOTIDE SEQUENCE [LARGE SCALE GENOMIC DNA]</scope>
    <source>
        <strain evidence="6">SC8812_S17_10</strain>
    </source>
</reference>
<comment type="similarity">
    <text evidence="1">Belongs to the ABC transporter superfamily.</text>
</comment>
<evidence type="ECO:0000259" key="5">
    <source>
        <dbReference type="PROSITE" id="PS50893"/>
    </source>
</evidence>
<dbReference type="SUPFAM" id="SSF52540">
    <property type="entry name" value="P-loop containing nucleoside triphosphate hydrolases"/>
    <property type="match status" value="1"/>
</dbReference>
<gene>
    <name evidence="6" type="ORF">JF922_13235</name>
</gene>
<dbReference type="PANTHER" id="PTHR43776">
    <property type="entry name" value="TRANSPORT ATP-BINDING PROTEIN"/>
    <property type="match status" value="1"/>
</dbReference>
<dbReference type="PANTHER" id="PTHR43776:SF7">
    <property type="entry name" value="D,D-DIPEPTIDE TRANSPORT ATP-BINDING PROTEIN DDPF-RELATED"/>
    <property type="match status" value="1"/>
</dbReference>
<dbReference type="EMBL" id="JAEKNR010000136">
    <property type="protein sequence ID" value="MBJ7599031.1"/>
    <property type="molecule type" value="Genomic_DNA"/>
</dbReference>
<dbReference type="FunFam" id="3.40.50.300:FF:000016">
    <property type="entry name" value="Oligopeptide ABC transporter ATP-binding component"/>
    <property type="match status" value="1"/>
</dbReference>
<dbReference type="InterPro" id="IPR003439">
    <property type="entry name" value="ABC_transporter-like_ATP-bd"/>
</dbReference>
<evidence type="ECO:0000256" key="2">
    <source>
        <dbReference type="ARBA" id="ARBA00022448"/>
    </source>
</evidence>
<evidence type="ECO:0000313" key="7">
    <source>
        <dbReference type="Proteomes" id="UP000612893"/>
    </source>
</evidence>
<dbReference type="InterPro" id="IPR013563">
    <property type="entry name" value="Oligopep_ABC_C"/>
</dbReference>
<dbReference type="InterPro" id="IPR027417">
    <property type="entry name" value="P-loop_NTPase"/>
</dbReference>
<protein>
    <submittedName>
        <fullName evidence="6">ABC transporter ATP-binding protein</fullName>
    </submittedName>
</protein>
<keyword evidence="7" id="KW-1185">Reference proteome</keyword>
<accession>A0A934N7Z5</accession>
<dbReference type="InterPro" id="IPR017871">
    <property type="entry name" value="ABC_transporter-like_CS"/>
</dbReference>
<keyword evidence="2" id="KW-0813">Transport</keyword>
<dbReference type="GO" id="GO:0055085">
    <property type="term" value="P:transmembrane transport"/>
    <property type="evidence" value="ECO:0007669"/>
    <property type="project" value="UniProtKB-ARBA"/>
</dbReference>